<name>A0A9P0J4F3_APHGO</name>
<dbReference type="GO" id="GO:1903723">
    <property type="term" value="P:negative regulation of centriole elongation"/>
    <property type="evidence" value="ECO:0007669"/>
    <property type="project" value="TreeGrafter"/>
</dbReference>
<dbReference type="GO" id="GO:0005814">
    <property type="term" value="C:centriole"/>
    <property type="evidence" value="ECO:0007669"/>
    <property type="project" value="InterPro"/>
</dbReference>
<organism evidence="2 3">
    <name type="scientific">Aphis gossypii</name>
    <name type="common">Cotton aphid</name>
    <dbReference type="NCBI Taxonomy" id="80765"/>
    <lineage>
        <taxon>Eukaryota</taxon>
        <taxon>Metazoa</taxon>
        <taxon>Ecdysozoa</taxon>
        <taxon>Arthropoda</taxon>
        <taxon>Hexapoda</taxon>
        <taxon>Insecta</taxon>
        <taxon>Pterygota</taxon>
        <taxon>Neoptera</taxon>
        <taxon>Paraneoptera</taxon>
        <taxon>Hemiptera</taxon>
        <taxon>Sternorrhyncha</taxon>
        <taxon>Aphidomorpha</taxon>
        <taxon>Aphidoidea</taxon>
        <taxon>Aphididae</taxon>
        <taxon>Aphidini</taxon>
        <taxon>Aphis</taxon>
        <taxon>Aphis</taxon>
    </lineage>
</organism>
<feature type="compositionally biased region" description="Polar residues" evidence="1">
    <location>
        <begin position="595"/>
        <end position="607"/>
    </location>
</feature>
<dbReference type="AlphaFoldDB" id="A0A9P0J4F3"/>
<dbReference type="GO" id="GO:0032053">
    <property type="term" value="P:ciliary basal body organization"/>
    <property type="evidence" value="ECO:0007669"/>
    <property type="project" value="TreeGrafter"/>
</dbReference>
<evidence type="ECO:0000313" key="3">
    <source>
        <dbReference type="Proteomes" id="UP001154329"/>
    </source>
</evidence>
<dbReference type="GO" id="GO:0032465">
    <property type="term" value="P:regulation of cytokinesis"/>
    <property type="evidence" value="ECO:0007669"/>
    <property type="project" value="InterPro"/>
</dbReference>
<proteinExistence type="predicted"/>
<dbReference type="PANTHER" id="PTHR13594">
    <property type="entry name" value="CENTRIOLAR COILED-COIL PROTEIN OF 110 KDA"/>
    <property type="match status" value="1"/>
</dbReference>
<feature type="region of interest" description="Disordered" evidence="1">
    <location>
        <begin position="82"/>
        <end position="103"/>
    </location>
</feature>
<keyword evidence="3" id="KW-1185">Reference proteome</keyword>
<evidence type="ECO:0000313" key="2">
    <source>
        <dbReference type="EMBL" id="CAH1725558.1"/>
    </source>
</evidence>
<reference evidence="2" key="2">
    <citation type="submission" date="2022-10" db="EMBL/GenBank/DDBJ databases">
        <authorList>
            <consortium name="ENA_rothamsted_submissions"/>
            <consortium name="culmorum"/>
            <person name="King R."/>
        </authorList>
    </citation>
    <scope>NUCLEOTIDE SEQUENCE</scope>
</reference>
<dbReference type="PROSITE" id="PS50096">
    <property type="entry name" value="IQ"/>
    <property type="match status" value="1"/>
</dbReference>
<reference evidence="2" key="1">
    <citation type="submission" date="2022-02" db="EMBL/GenBank/DDBJ databases">
        <authorList>
            <person name="King R."/>
        </authorList>
    </citation>
    <scope>NUCLEOTIDE SEQUENCE</scope>
</reference>
<feature type="compositionally biased region" description="Basic and acidic residues" evidence="1">
    <location>
        <begin position="622"/>
        <end position="636"/>
    </location>
</feature>
<evidence type="ECO:0000256" key="1">
    <source>
        <dbReference type="SAM" id="MobiDB-lite"/>
    </source>
</evidence>
<sequence length="636" mass="71990">MTDQKRQEMKEYKEKAIAYEHKFKGKRVSLDSGVMITSTEMQKIENYESPTTVLKEPVYNDINNINKIAILNGIKTDGSISPETPTLISEEDEHNSNDSSSNKQPIIIKFETVSLTEKSDDTLIPQQESNSNLTVNNSITLNEDNLNDNSLYKESNIKSTNHNLIQNSCDTLVPKQEPTQLLIVANTTIHVDGDNISTTQIPHLRSNSYTLSSPSPIMVAFLNSQVQQQLMEPKSVENNINHSKESKSEPLSIYMTNDNDEKILKVKSLSLNSVPKSFHKHDLTNNSIELNLINKCTEDNIISDQQNQDERESLTTIGTNFSNDESIVGSVITVFNGNSYDNNSSPNSMTCKSMKHCCCQNSDDEYSISSSYIRYETPEKLNLETEQWRIVNLDLETRHQEELSSLMKKQSEEREKIAVRHYYRQSTSGMSFDGSECSESISKQISSSPSIQCGIQRISPRPLHLGQNVICYSTHGGRTVKWTKAPTIIENAAATIINAGVKGYLTRRLLRTEKAQMLKKTILDSLKTALIMYMELKKQQPTESDLDLYRRIINQLTSACYDLNDLILGSVHKRMTVIRSDHERLMAVKMRRKSSSTLVINKQSPTLKQPKKSRSGYSLSKKASDIFSEKSSFKKY</sequence>
<dbReference type="InterPro" id="IPR033207">
    <property type="entry name" value="CCP110"/>
</dbReference>
<dbReference type="PANTHER" id="PTHR13594:SF1">
    <property type="entry name" value="CENTRIOLAR COILED-COIL PROTEIN OF 110 KDA"/>
    <property type="match status" value="1"/>
</dbReference>
<accession>A0A9P0J4F3</accession>
<dbReference type="GO" id="GO:0007099">
    <property type="term" value="P:centriole replication"/>
    <property type="evidence" value="ECO:0007669"/>
    <property type="project" value="InterPro"/>
</dbReference>
<dbReference type="Proteomes" id="UP001154329">
    <property type="component" value="Chromosome 2"/>
</dbReference>
<gene>
    <name evidence="2" type="ORF">APHIGO_LOCUS6616</name>
</gene>
<protein>
    <submittedName>
        <fullName evidence="2">Uncharacterized protein</fullName>
    </submittedName>
</protein>
<dbReference type="EMBL" id="OU899035">
    <property type="protein sequence ID" value="CAH1725558.1"/>
    <property type="molecule type" value="Genomic_DNA"/>
</dbReference>
<feature type="region of interest" description="Disordered" evidence="1">
    <location>
        <begin position="594"/>
        <end position="636"/>
    </location>
</feature>